<reference evidence="2 3" key="1">
    <citation type="journal article" date="2020" name="Microb. Genom.">
        <title>Genetic diversity of clinical and environmental Mucorales isolates obtained from an investigation of mucormycosis cases among solid organ transplant recipients.</title>
        <authorList>
            <person name="Nguyen M.H."/>
            <person name="Kaul D."/>
            <person name="Muto C."/>
            <person name="Cheng S.J."/>
            <person name="Richter R.A."/>
            <person name="Bruno V.M."/>
            <person name="Liu G."/>
            <person name="Beyhan S."/>
            <person name="Sundermann A.J."/>
            <person name="Mounaud S."/>
            <person name="Pasculle A.W."/>
            <person name="Nierman W.C."/>
            <person name="Driscoll E."/>
            <person name="Cumbie R."/>
            <person name="Clancy C.J."/>
            <person name="Dupont C.L."/>
        </authorList>
    </citation>
    <scope>NUCLEOTIDE SEQUENCE [LARGE SCALE GENOMIC DNA]</scope>
    <source>
        <strain evidence="2 3">GL24</strain>
    </source>
</reference>
<dbReference type="PANTHER" id="PTHR31635">
    <property type="entry name" value="REVERSE TRANSCRIPTASE DOMAIN-CONTAINING PROTEIN-RELATED"/>
    <property type="match status" value="1"/>
</dbReference>
<accession>A0A9P6YY17</accession>
<gene>
    <name evidence="2" type="ORF">G6F50_008859</name>
</gene>
<dbReference type="Pfam" id="PF00078">
    <property type="entry name" value="RVT_1"/>
    <property type="match status" value="1"/>
</dbReference>
<dbReference type="InterPro" id="IPR043502">
    <property type="entry name" value="DNA/RNA_pol_sf"/>
</dbReference>
<dbReference type="PROSITE" id="PS50878">
    <property type="entry name" value="RT_POL"/>
    <property type="match status" value="1"/>
</dbReference>
<dbReference type="AlphaFoldDB" id="A0A9P6YY17"/>
<evidence type="ECO:0000259" key="1">
    <source>
        <dbReference type="PROSITE" id="PS50878"/>
    </source>
</evidence>
<dbReference type="EMBL" id="JAANIU010001635">
    <property type="protein sequence ID" value="KAG1566741.1"/>
    <property type="molecule type" value="Genomic_DNA"/>
</dbReference>
<dbReference type="SUPFAM" id="SSF56672">
    <property type="entry name" value="DNA/RNA polymerases"/>
    <property type="match status" value="1"/>
</dbReference>
<dbReference type="CDD" id="cd01650">
    <property type="entry name" value="RT_nLTR_like"/>
    <property type="match status" value="1"/>
</dbReference>
<evidence type="ECO:0000313" key="2">
    <source>
        <dbReference type="EMBL" id="KAG1566741.1"/>
    </source>
</evidence>
<protein>
    <recommendedName>
        <fullName evidence="1">Reverse transcriptase domain-containing protein</fullName>
    </recommendedName>
</protein>
<dbReference type="PANTHER" id="PTHR31635:SF196">
    <property type="entry name" value="REVERSE TRANSCRIPTASE DOMAIN-CONTAINING PROTEIN-RELATED"/>
    <property type="match status" value="1"/>
</dbReference>
<dbReference type="InterPro" id="IPR000477">
    <property type="entry name" value="RT_dom"/>
</dbReference>
<sequence length="894" mass="104035">MDRTMSPQQQWEKVKSRTTKIIRSYSIDYVDWRTKTIIALEKKRNRLLRTRPPPAIKVQLIPPIDRQLATLQQELAEIAILKSGIHWQEKGEKNITYLKAIHKKRTLQQSMPGFQDPTAADPTEVHTENTSMQMIVHNFYQKLYTVDPIPLEHIQAYLDTITFDPQVSEPDGQRLQQPFDFDDIVDMAKRCPKQSSPGSDGLGYTYLHMLYNLPCLKNFLIRVYDDALRQGIFPTSWKEIRIRLLPKKGNLTDLKNWRPIALINCDAKIFTRLLTHRPAPLMTTLINPFQKGFVKGRFIGENGMYVHLILQQAREEHHPGLGLLLDQEKAYDRVLPVYLLEVLRKMNFPESIIHCIHQLFFNNSVRINVNGYLTDTVHQERGLRQGDPLSPLLFNIALEPLLLSIQQDPHYQGYLPLNGNASLRVKCIAYADDICAFVKDVEDLGRLQYHMTQYNRVSNSKFNQGKTEAFSLNGGQSSSWSAILRSQHIAIYHHKYSPSAFRYLGFYLPYTIHQRDQIQRMLLEKLRTHFNIYSQRQLSIRGRASIANLLILSRIWYYMRIFHPTQQFLKEVRSLTYNYVWQKKFPYVSMDRLTLPIMQGGLGLLNPPTQHLQLQMKWLFLIFQQNNTVSPFQEFLLQHVGRISSDPTHPVLPFFSVPLQHHSLLHPTSIVPRLFAAFDYLNISFKLDEVPLSQLLFFPLTNMFQPLPSNHWLHRYPRLPASSFLHFDSSTNRLRLKVVHEYTTLPRLFRRLYKDILERRSVKLQEFLWPHITQNTTIALPPSSSMTISPLLSQLTTSTMWSKFCPRTYCNHRNSLHSSSPSQPSQINLQYFWKTPIPLPARTVWYRILLHKTPNSDALSKCGIVSSATCRFASLMLTPSPTLWLTVPVNGQYG</sequence>
<organism evidence="2 3">
    <name type="scientific">Rhizopus delemar</name>
    <dbReference type="NCBI Taxonomy" id="936053"/>
    <lineage>
        <taxon>Eukaryota</taxon>
        <taxon>Fungi</taxon>
        <taxon>Fungi incertae sedis</taxon>
        <taxon>Mucoromycota</taxon>
        <taxon>Mucoromycotina</taxon>
        <taxon>Mucoromycetes</taxon>
        <taxon>Mucorales</taxon>
        <taxon>Mucorineae</taxon>
        <taxon>Rhizopodaceae</taxon>
        <taxon>Rhizopus</taxon>
    </lineage>
</organism>
<evidence type="ECO:0000313" key="3">
    <source>
        <dbReference type="Proteomes" id="UP000740926"/>
    </source>
</evidence>
<keyword evidence="3" id="KW-1185">Reference proteome</keyword>
<name>A0A9P6YY17_9FUNG</name>
<proteinExistence type="predicted"/>
<feature type="domain" description="Reverse transcriptase" evidence="1">
    <location>
        <begin position="226"/>
        <end position="508"/>
    </location>
</feature>
<comment type="caution">
    <text evidence="2">The sequence shown here is derived from an EMBL/GenBank/DDBJ whole genome shotgun (WGS) entry which is preliminary data.</text>
</comment>
<dbReference type="Proteomes" id="UP000740926">
    <property type="component" value="Unassembled WGS sequence"/>
</dbReference>